<proteinExistence type="predicted"/>
<accession>A0ABN8D055</accession>
<organism evidence="2 3">
    <name type="scientific">Peronospora belbahrii</name>
    <dbReference type="NCBI Taxonomy" id="622444"/>
    <lineage>
        <taxon>Eukaryota</taxon>
        <taxon>Sar</taxon>
        <taxon>Stramenopiles</taxon>
        <taxon>Oomycota</taxon>
        <taxon>Peronosporomycetes</taxon>
        <taxon>Peronosporales</taxon>
        <taxon>Peronosporaceae</taxon>
        <taxon>Peronospora</taxon>
    </lineage>
</organism>
<reference evidence="2 3" key="1">
    <citation type="submission" date="2021-11" db="EMBL/GenBank/DDBJ databases">
        <authorList>
            <person name="Islam A."/>
            <person name="Islam S."/>
            <person name="Flora M.S."/>
            <person name="Rahman M."/>
            <person name="Ziaur R.M."/>
            <person name="Epstein J.H."/>
            <person name="Hassan M."/>
            <person name="Klassen M."/>
            <person name="Woodard K."/>
            <person name="Webb A."/>
            <person name="Webby R.J."/>
            <person name="El Zowalaty M.E."/>
        </authorList>
    </citation>
    <scope>NUCLEOTIDE SEQUENCE [LARGE SCALE GENOMIC DNA]</scope>
    <source>
        <strain evidence="2">Pbs1</strain>
    </source>
</reference>
<evidence type="ECO:0000313" key="3">
    <source>
        <dbReference type="Proteomes" id="UP001158986"/>
    </source>
</evidence>
<dbReference type="InterPro" id="IPR031974">
    <property type="entry name" value="PDCD7"/>
</dbReference>
<keyword evidence="3" id="KW-1185">Reference proteome</keyword>
<name>A0ABN8D055_9STRA</name>
<dbReference type="Pfam" id="PF16021">
    <property type="entry name" value="PDCD7"/>
    <property type="match status" value="1"/>
</dbReference>
<protein>
    <submittedName>
        <fullName evidence="2">Uncharacterized protein</fullName>
    </submittedName>
</protein>
<feature type="compositionally biased region" description="Polar residues" evidence="1">
    <location>
        <begin position="208"/>
        <end position="219"/>
    </location>
</feature>
<sequence length="292" mass="33761">MMPRPPPRPPVDTEQYWLDTFKRTHCDFETQYNVKHYKKWKEPPLRILRYRIVQTQKLLQQLKVSAMELAHIEEKITTLRGAFDGKDTIQTHGYTHMWQLQTSYEAKLADCEALKTQLEERNATSGLFSKQELHEIREFAMKVKKKQMYRKRSKQRRRAEASSQTEEKHLNVVCQDVESMDNDERVKMLEENEFSCRHENADDYSAERSASTQQMENDGSSSERSLFKSSFDPDALTMDALIAVRRAWDAFIVLPQTPGASAIPPHFVPPPPAPSIQWAVYVAIPANSGTEG</sequence>
<evidence type="ECO:0000256" key="1">
    <source>
        <dbReference type="SAM" id="MobiDB-lite"/>
    </source>
</evidence>
<gene>
    <name evidence="2" type="ORF">PBS001_LOCUS5072</name>
</gene>
<dbReference type="EMBL" id="CAKLCB010000263">
    <property type="protein sequence ID" value="CAH0518502.1"/>
    <property type="molecule type" value="Genomic_DNA"/>
</dbReference>
<comment type="caution">
    <text evidence="2">The sequence shown here is derived from an EMBL/GenBank/DDBJ whole genome shotgun (WGS) entry which is preliminary data.</text>
</comment>
<dbReference type="Proteomes" id="UP001158986">
    <property type="component" value="Unassembled WGS sequence"/>
</dbReference>
<feature type="region of interest" description="Disordered" evidence="1">
    <location>
        <begin position="198"/>
        <end position="226"/>
    </location>
</feature>
<evidence type="ECO:0000313" key="2">
    <source>
        <dbReference type="EMBL" id="CAH0518502.1"/>
    </source>
</evidence>